<accession>A0A1I7F559</accession>
<evidence type="ECO:0000256" key="1">
    <source>
        <dbReference type="ARBA" id="ARBA00004651"/>
    </source>
</evidence>
<evidence type="ECO:0000256" key="3">
    <source>
        <dbReference type="ARBA" id="ARBA00022519"/>
    </source>
</evidence>
<dbReference type="Proteomes" id="UP000198817">
    <property type="component" value="Unassembled WGS sequence"/>
</dbReference>
<dbReference type="STRING" id="155865.SAMN05216515_105120"/>
<feature type="transmembrane region" description="Helical" evidence="8">
    <location>
        <begin position="84"/>
        <end position="107"/>
    </location>
</feature>
<dbReference type="EMBL" id="FPBT01000001">
    <property type="protein sequence ID" value="SFU31321.1"/>
    <property type="molecule type" value="Genomic_DNA"/>
</dbReference>
<dbReference type="InterPro" id="IPR050539">
    <property type="entry name" value="ThrE_Dicarb/AminoAcid_Exp"/>
</dbReference>
<comment type="similarity">
    <text evidence="7">Belongs to the ThrE exporter (TC 2.A.79) family.</text>
</comment>
<keyword evidence="6 8" id="KW-0472">Membrane</keyword>
<evidence type="ECO:0000313" key="11">
    <source>
        <dbReference type="Proteomes" id="UP000198817"/>
    </source>
</evidence>
<dbReference type="RefSeq" id="WP_242935036.1">
    <property type="nucleotide sequence ID" value="NZ_FOWF01000005.1"/>
</dbReference>
<protein>
    <submittedName>
        <fullName evidence="10">Uncharacterized membrane protein YjjB, DUF3815 family</fullName>
    </submittedName>
</protein>
<evidence type="ECO:0000256" key="2">
    <source>
        <dbReference type="ARBA" id="ARBA00022475"/>
    </source>
</evidence>
<proteinExistence type="inferred from homology"/>
<dbReference type="Pfam" id="PF12821">
    <property type="entry name" value="ThrE_2"/>
    <property type="match status" value="1"/>
</dbReference>
<reference evidence="10 11" key="1">
    <citation type="submission" date="2016-10" db="EMBL/GenBank/DDBJ databases">
        <authorList>
            <person name="de Groot N.N."/>
        </authorList>
    </citation>
    <scope>NUCLEOTIDE SEQUENCE [LARGE SCALE GENOMIC DNA]</scope>
    <source>
        <strain evidence="10 11">KHGC13</strain>
    </source>
</reference>
<sequence length="174" mass="20108">MYLAPSLTVQLISCTIACVGFAVWFKVRGLQVMWCGIGAFFTWLIYALIYDYNSSNFIATLVAAMFVSSYASVMARVNKAPGTIFMTACVFPLIPGPNLYYMMYGLVEHDQGMFAKETYVLFETCFGIAMGFIVIDIVVRYIKLFIRLFRRWKRRRRKLALAKKLSRYRKEMDV</sequence>
<gene>
    <name evidence="10" type="ORF">SAMN05216508_101266</name>
</gene>
<feature type="transmembrane region" description="Helical" evidence="8">
    <location>
        <begin position="56"/>
        <end position="77"/>
    </location>
</feature>
<feature type="transmembrane region" description="Helical" evidence="8">
    <location>
        <begin position="6"/>
        <end position="25"/>
    </location>
</feature>
<dbReference type="InterPro" id="IPR024528">
    <property type="entry name" value="ThrE_2"/>
</dbReference>
<keyword evidence="5 8" id="KW-1133">Transmembrane helix</keyword>
<evidence type="ECO:0000256" key="5">
    <source>
        <dbReference type="ARBA" id="ARBA00022989"/>
    </source>
</evidence>
<feature type="transmembrane region" description="Helical" evidence="8">
    <location>
        <begin position="119"/>
        <end position="146"/>
    </location>
</feature>
<keyword evidence="3" id="KW-0997">Cell inner membrane</keyword>
<comment type="subcellular location">
    <subcellularLocation>
        <location evidence="1">Cell membrane</location>
        <topology evidence="1">Multi-pass membrane protein</topology>
    </subcellularLocation>
</comment>
<feature type="domain" description="Threonine/Serine exporter ThrE" evidence="9">
    <location>
        <begin position="10"/>
        <end position="137"/>
    </location>
</feature>
<keyword evidence="2" id="KW-1003">Cell membrane</keyword>
<evidence type="ECO:0000259" key="9">
    <source>
        <dbReference type="Pfam" id="PF12821"/>
    </source>
</evidence>
<evidence type="ECO:0000256" key="6">
    <source>
        <dbReference type="ARBA" id="ARBA00023136"/>
    </source>
</evidence>
<name>A0A1I7F559_9FIRM</name>
<evidence type="ECO:0000313" key="10">
    <source>
        <dbReference type="EMBL" id="SFU31321.1"/>
    </source>
</evidence>
<feature type="transmembrane region" description="Helical" evidence="8">
    <location>
        <begin position="32"/>
        <end position="50"/>
    </location>
</feature>
<dbReference type="PANTHER" id="PTHR34390">
    <property type="entry name" value="UPF0442 PROTEIN YJJB-RELATED"/>
    <property type="match status" value="1"/>
</dbReference>
<dbReference type="GO" id="GO:0015744">
    <property type="term" value="P:succinate transport"/>
    <property type="evidence" value="ECO:0007669"/>
    <property type="project" value="TreeGrafter"/>
</dbReference>
<keyword evidence="4 8" id="KW-0812">Transmembrane</keyword>
<keyword evidence="11" id="KW-1185">Reference proteome</keyword>
<evidence type="ECO:0000256" key="7">
    <source>
        <dbReference type="ARBA" id="ARBA00034125"/>
    </source>
</evidence>
<dbReference type="AlphaFoldDB" id="A0A1I7F559"/>
<dbReference type="GO" id="GO:0005886">
    <property type="term" value="C:plasma membrane"/>
    <property type="evidence" value="ECO:0007669"/>
    <property type="project" value="UniProtKB-SubCell"/>
</dbReference>
<evidence type="ECO:0000256" key="8">
    <source>
        <dbReference type="SAM" id="Phobius"/>
    </source>
</evidence>
<organism evidence="10 11">
    <name type="scientific">Eubacterium pyruvativorans</name>
    <dbReference type="NCBI Taxonomy" id="155865"/>
    <lineage>
        <taxon>Bacteria</taxon>
        <taxon>Bacillati</taxon>
        <taxon>Bacillota</taxon>
        <taxon>Clostridia</taxon>
        <taxon>Eubacteriales</taxon>
        <taxon>Eubacteriaceae</taxon>
        <taxon>Eubacterium</taxon>
    </lineage>
</organism>
<evidence type="ECO:0000256" key="4">
    <source>
        <dbReference type="ARBA" id="ARBA00022692"/>
    </source>
</evidence>
<dbReference type="PANTHER" id="PTHR34390:SF1">
    <property type="entry name" value="SUCCINATE TRANSPORTER SUBUNIT YJJB-RELATED"/>
    <property type="match status" value="1"/>
</dbReference>